<dbReference type="STRING" id="1858805.M5GC23"/>
<protein>
    <submittedName>
        <fullName evidence="1">Uncharacterized protein</fullName>
    </submittedName>
</protein>
<keyword evidence="2" id="KW-1185">Reference proteome</keyword>
<dbReference type="EMBL" id="JH795855">
    <property type="protein sequence ID" value="EJU06025.1"/>
    <property type="molecule type" value="Genomic_DNA"/>
</dbReference>
<gene>
    <name evidence="1" type="ORF">DACRYDRAFT_112821</name>
</gene>
<proteinExistence type="predicted"/>
<dbReference type="GeneID" id="63684580"/>
<evidence type="ECO:0000313" key="2">
    <source>
        <dbReference type="Proteomes" id="UP000030653"/>
    </source>
</evidence>
<organism evidence="1 2">
    <name type="scientific">Dacryopinax primogenitus (strain DJM 731)</name>
    <name type="common">Brown rot fungus</name>
    <dbReference type="NCBI Taxonomy" id="1858805"/>
    <lineage>
        <taxon>Eukaryota</taxon>
        <taxon>Fungi</taxon>
        <taxon>Dikarya</taxon>
        <taxon>Basidiomycota</taxon>
        <taxon>Agaricomycotina</taxon>
        <taxon>Dacrymycetes</taxon>
        <taxon>Dacrymycetales</taxon>
        <taxon>Dacrymycetaceae</taxon>
        <taxon>Dacryopinax</taxon>
    </lineage>
</organism>
<dbReference type="AlphaFoldDB" id="M5GC23"/>
<reference evidence="1 2" key="1">
    <citation type="journal article" date="2012" name="Science">
        <title>The Paleozoic origin of enzymatic lignin decomposition reconstructed from 31 fungal genomes.</title>
        <authorList>
            <person name="Floudas D."/>
            <person name="Binder M."/>
            <person name="Riley R."/>
            <person name="Barry K."/>
            <person name="Blanchette R.A."/>
            <person name="Henrissat B."/>
            <person name="Martinez A.T."/>
            <person name="Otillar R."/>
            <person name="Spatafora J.W."/>
            <person name="Yadav J.S."/>
            <person name="Aerts A."/>
            <person name="Benoit I."/>
            <person name="Boyd A."/>
            <person name="Carlson A."/>
            <person name="Copeland A."/>
            <person name="Coutinho P.M."/>
            <person name="de Vries R.P."/>
            <person name="Ferreira P."/>
            <person name="Findley K."/>
            <person name="Foster B."/>
            <person name="Gaskell J."/>
            <person name="Glotzer D."/>
            <person name="Gorecki P."/>
            <person name="Heitman J."/>
            <person name="Hesse C."/>
            <person name="Hori C."/>
            <person name="Igarashi K."/>
            <person name="Jurgens J.A."/>
            <person name="Kallen N."/>
            <person name="Kersten P."/>
            <person name="Kohler A."/>
            <person name="Kuees U."/>
            <person name="Kumar T.K.A."/>
            <person name="Kuo A."/>
            <person name="LaButti K."/>
            <person name="Larrondo L.F."/>
            <person name="Lindquist E."/>
            <person name="Ling A."/>
            <person name="Lombard V."/>
            <person name="Lucas S."/>
            <person name="Lundell T."/>
            <person name="Martin R."/>
            <person name="McLaughlin D.J."/>
            <person name="Morgenstern I."/>
            <person name="Morin E."/>
            <person name="Murat C."/>
            <person name="Nagy L.G."/>
            <person name="Nolan M."/>
            <person name="Ohm R.A."/>
            <person name="Patyshakuliyeva A."/>
            <person name="Rokas A."/>
            <person name="Ruiz-Duenas F.J."/>
            <person name="Sabat G."/>
            <person name="Salamov A."/>
            <person name="Samejima M."/>
            <person name="Schmutz J."/>
            <person name="Slot J.C."/>
            <person name="St John F."/>
            <person name="Stenlid J."/>
            <person name="Sun H."/>
            <person name="Sun S."/>
            <person name="Syed K."/>
            <person name="Tsang A."/>
            <person name="Wiebenga A."/>
            <person name="Young D."/>
            <person name="Pisabarro A."/>
            <person name="Eastwood D.C."/>
            <person name="Martin F."/>
            <person name="Cullen D."/>
            <person name="Grigoriev I.V."/>
            <person name="Hibbett D.S."/>
        </authorList>
    </citation>
    <scope>NUCLEOTIDE SEQUENCE [LARGE SCALE GENOMIC DNA]</scope>
    <source>
        <strain evidence="1 2">DJM-731 SS1</strain>
    </source>
</reference>
<dbReference type="HOGENOM" id="CLU_1012014_0_0_1"/>
<dbReference type="OrthoDB" id="5362978at2759"/>
<name>M5GC23_DACPD</name>
<dbReference type="RefSeq" id="XP_040632919.1">
    <property type="nucleotide sequence ID" value="XM_040769518.1"/>
</dbReference>
<accession>M5GC23</accession>
<evidence type="ECO:0000313" key="1">
    <source>
        <dbReference type="EMBL" id="EJU06025.1"/>
    </source>
</evidence>
<dbReference type="Proteomes" id="UP000030653">
    <property type="component" value="Unassembled WGS sequence"/>
</dbReference>
<sequence>MRMMRHTINAIESEEMEDEDEEETVAFRRDLAGRVQALHVQPDPTNDPPEFTWPPEVYESLEQVSTIPESVAPEFLWYPMANMVLAAMFPPGSGFAVAPQVIPTNHSTKEAEDYIVFWVRLVLPGVAANGRGVAVVIWEAKPVQFLRQPVSQREADDQMRERLINMKASMTVPLLIGISSMGPRLHFYTMFRDGHINPPAPPQGNLSRLERFWDIPHHRFDVERRSGCEAMRLVRDICNDMVAQRFHIREMPADERMEEIRRRREARPRPAPKQV</sequence>